<protein>
    <submittedName>
        <fullName evidence="1">Uncharacterized protein</fullName>
    </submittedName>
</protein>
<accession>A0AAD5DH07</accession>
<keyword evidence="2" id="KW-1185">Reference proteome</keyword>
<evidence type="ECO:0000313" key="1">
    <source>
        <dbReference type="EMBL" id="KAI7836158.1"/>
    </source>
</evidence>
<evidence type="ECO:0000313" key="2">
    <source>
        <dbReference type="Proteomes" id="UP001205105"/>
    </source>
</evidence>
<proteinExistence type="predicted"/>
<dbReference type="EMBL" id="JADXDR010000202">
    <property type="protein sequence ID" value="KAI7836158.1"/>
    <property type="molecule type" value="Genomic_DNA"/>
</dbReference>
<comment type="caution">
    <text evidence="1">The sequence shown here is derived from an EMBL/GenBank/DDBJ whole genome shotgun (WGS) entry which is preliminary data.</text>
</comment>
<organism evidence="1 2">
    <name type="scientific">Chlorella ohadii</name>
    <dbReference type="NCBI Taxonomy" id="2649997"/>
    <lineage>
        <taxon>Eukaryota</taxon>
        <taxon>Viridiplantae</taxon>
        <taxon>Chlorophyta</taxon>
        <taxon>core chlorophytes</taxon>
        <taxon>Trebouxiophyceae</taxon>
        <taxon>Chlorellales</taxon>
        <taxon>Chlorellaceae</taxon>
        <taxon>Chlorella clade</taxon>
        <taxon>Chlorella</taxon>
    </lineage>
</organism>
<reference evidence="1" key="1">
    <citation type="submission" date="2020-11" db="EMBL/GenBank/DDBJ databases">
        <title>Chlorella ohadii genome sequencing and assembly.</title>
        <authorList>
            <person name="Murik O."/>
            <person name="Treves H."/>
            <person name="Kedem I."/>
            <person name="Shotland Y."/>
            <person name="Kaplan A."/>
        </authorList>
    </citation>
    <scope>NUCLEOTIDE SEQUENCE</scope>
    <source>
        <strain evidence="1">1</strain>
    </source>
</reference>
<dbReference type="Proteomes" id="UP001205105">
    <property type="component" value="Unassembled WGS sequence"/>
</dbReference>
<sequence length="233" mass="24712">MASNKKPGDDVVPGFLLERLAAAKAVPAAERTPEVAGFIESCQLRDEVAALLAQPLPSGAAAAAEEQARRTRQAALRLVRADMLCAGAPLDEYNGAHQWAVELLTAPSAQDLGLPPGADLYSRILAFGVRTAQDGQLSSAARLDSLLLIVAGMPPPPIVHQVPLLLVLMDMVARPAMRAALEPVLIEVQSGLPSPLLTWDQLVGRLAEHAAHCCFFANQQLRLDISLPPALHP</sequence>
<gene>
    <name evidence="1" type="ORF">COHA_009988</name>
</gene>
<name>A0AAD5DH07_9CHLO</name>
<dbReference type="AlphaFoldDB" id="A0AAD5DH07"/>